<dbReference type="Proteomes" id="UP000192223">
    <property type="component" value="Unplaced"/>
</dbReference>
<evidence type="ECO:0000256" key="4">
    <source>
        <dbReference type="ARBA" id="ARBA00012437"/>
    </source>
</evidence>
<dbReference type="InterPro" id="IPR013784">
    <property type="entry name" value="Carb-bd-like_fold"/>
</dbReference>
<dbReference type="InParanoid" id="A0A7F5RJY5"/>
<dbReference type="InterPro" id="IPR029413">
    <property type="entry name" value="RG-lyase_II"/>
</dbReference>
<dbReference type="SUPFAM" id="SSF49785">
    <property type="entry name" value="Galactose-binding domain-like"/>
    <property type="match status" value="1"/>
</dbReference>
<evidence type="ECO:0000313" key="11">
    <source>
        <dbReference type="Proteomes" id="UP000192223"/>
    </source>
</evidence>
<dbReference type="InterPro" id="IPR008979">
    <property type="entry name" value="Galactose-bd-like_sf"/>
</dbReference>
<dbReference type="RefSeq" id="XP_025836312.1">
    <property type="nucleotide sequence ID" value="XM_025980527.1"/>
</dbReference>
<name>A0A7F5RJY5_AGRPL</name>
<dbReference type="EC" id="4.2.2.23" evidence="4"/>
<evidence type="ECO:0000259" key="10">
    <source>
        <dbReference type="Pfam" id="PF14686"/>
    </source>
</evidence>
<feature type="domain" description="Rhamnogalacturonan lyase" evidence="9">
    <location>
        <begin position="443"/>
        <end position="635"/>
    </location>
</feature>
<accession>A0A7F5RJY5</accession>
<keyword evidence="11" id="KW-1185">Reference proteome</keyword>
<keyword evidence="7" id="KW-0456">Lyase</keyword>
<evidence type="ECO:0000256" key="5">
    <source>
        <dbReference type="ARBA" id="ARBA00022525"/>
    </source>
</evidence>
<proteinExistence type="inferred from homology"/>
<keyword evidence="6 8" id="KW-0732">Signal</keyword>
<dbReference type="SUPFAM" id="SSF49452">
    <property type="entry name" value="Starch-binding domain-like"/>
    <property type="match status" value="1"/>
</dbReference>
<evidence type="ECO:0000256" key="6">
    <source>
        <dbReference type="ARBA" id="ARBA00022729"/>
    </source>
</evidence>
<dbReference type="Pfam" id="PF14686">
    <property type="entry name" value="fn3_3"/>
    <property type="match status" value="1"/>
</dbReference>
<evidence type="ECO:0000256" key="7">
    <source>
        <dbReference type="ARBA" id="ARBA00023239"/>
    </source>
</evidence>
<dbReference type="GeneID" id="108737019"/>
<evidence type="ECO:0000256" key="2">
    <source>
        <dbReference type="ARBA" id="ARBA00004613"/>
    </source>
</evidence>
<dbReference type="InterPro" id="IPR029411">
    <property type="entry name" value="RG-lyase_III"/>
</dbReference>
<reference evidence="12" key="1">
    <citation type="submission" date="2025-08" db="UniProtKB">
        <authorList>
            <consortium name="RefSeq"/>
        </authorList>
    </citation>
    <scope>IDENTIFICATION</scope>
    <source>
        <tissue evidence="12">Entire body</tissue>
    </source>
</reference>
<gene>
    <name evidence="12" type="primary">LOC108737019</name>
</gene>
<dbReference type="Pfam" id="PF14683">
    <property type="entry name" value="CBM-like"/>
    <property type="match status" value="1"/>
</dbReference>
<keyword evidence="5" id="KW-0964">Secreted</keyword>
<comment type="subcellular location">
    <subcellularLocation>
        <location evidence="2">Secreted</location>
    </subcellularLocation>
</comment>
<dbReference type="InterPro" id="IPR051850">
    <property type="entry name" value="Polysacch_Lyase_4"/>
</dbReference>
<dbReference type="PANTHER" id="PTHR32018:SF1">
    <property type="entry name" value="RHAMNOGALACTURONAN ENDOLYASE"/>
    <property type="match status" value="1"/>
</dbReference>
<dbReference type="GO" id="GO:0030246">
    <property type="term" value="F:carbohydrate binding"/>
    <property type="evidence" value="ECO:0007669"/>
    <property type="project" value="InterPro"/>
</dbReference>
<feature type="domain" description="Rhamnogalacturonan lyase" evidence="10">
    <location>
        <begin position="361"/>
        <end position="426"/>
    </location>
</feature>
<sequence length="639" mass="71572">MIEFSVVIMSKMSIKCIIAGLTLLLVHNSSGQQCNTRSFQRLCVTDGDNVVLENERLSMTISKTRGQISALYYNSRVDNGIRSTNLLRGGGSGYYIANIGVDGNSLTVGPTIADMKITQSAELIDLAFTHRNTSNWPINFEFHLVLERNSSIFYYYSIHKYLRDGYTVGQLRWAIRANADTFKFYSVDGKRAGPTPTQQAINSAQSVQDWTYLFADGSVYSKYQQISANEDINTVFGIYGDRIGLSLLQTHKEWVSGGPFKQDLTTHTGQMLLFHEHSGHYGTPGLVPTEGWAKVYGPIGFYLNDGQSLSQMYSDAQRQLSDEEKKWPYQFVTAPEYNAQGRGSVSGVLHVDGSPNEEWVYLILTEPHVDDPQLETATYMYSATAKENGEFTIPAVRPGTYKLQVIAKGVVGKYVQNNINVQGNKNNDLGTINWNQESNGQLLWQIGVPDRNSAEFKSPPGFPSPIPNLEEYRKFGTWLRYSIEFPNDPNFTVGVSDPAKDWCYFMPMIKTPGFPDQLNLVNVTQNIQPTNWKVRFDYNGSSEGTATLTLGLAARVRAGIRAVINGQEILMLDSFDGPVGDSALFRQAAHGIFRQQIVTFSQSLLQEKNLLEFTPPGAVSQNHRDRMVMWDFLRLEVSN</sequence>
<evidence type="ECO:0000256" key="1">
    <source>
        <dbReference type="ARBA" id="ARBA00001324"/>
    </source>
</evidence>
<organism evidence="11 12">
    <name type="scientific">Agrilus planipennis</name>
    <name type="common">Emerald ash borer</name>
    <name type="synonym">Agrilus marcopoli</name>
    <dbReference type="NCBI Taxonomy" id="224129"/>
    <lineage>
        <taxon>Eukaryota</taxon>
        <taxon>Metazoa</taxon>
        <taxon>Ecdysozoa</taxon>
        <taxon>Arthropoda</taxon>
        <taxon>Hexapoda</taxon>
        <taxon>Insecta</taxon>
        <taxon>Pterygota</taxon>
        <taxon>Neoptera</taxon>
        <taxon>Endopterygota</taxon>
        <taxon>Coleoptera</taxon>
        <taxon>Polyphaga</taxon>
        <taxon>Elateriformia</taxon>
        <taxon>Buprestoidea</taxon>
        <taxon>Buprestidae</taxon>
        <taxon>Agrilinae</taxon>
        <taxon>Agrilus</taxon>
    </lineage>
</organism>
<dbReference type="PANTHER" id="PTHR32018">
    <property type="entry name" value="RHAMNOGALACTURONATE LYASE FAMILY PROTEIN"/>
    <property type="match status" value="1"/>
</dbReference>
<dbReference type="Pfam" id="PF06045">
    <property type="entry name" value="Rhamnogal_lyase"/>
    <property type="match status" value="1"/>
</dbReference>
<dbReference type="GO" id="GO:0005975">
    <property type="term" value="P:carbohydrate metabolic process"/>
    <property type="evidence" value="ECO:0007669"/>
    <property type="project" value="InterPro"/>
</dbReference>
<comment type="similarity">
    <text evidence="3">Belongs to the polysaccharide lyase 4 family.</text>
</comment>
<dbReference type="InterPro" id="IPR011013">
    <property type="entry name" value="Gal_mutarotase_sf_dom"/>
</dbReference>
<dbReference type="InterPro" id="IPR010325">
    <property type="entry name" value="Rhamnogal_lyase"/>
</dbReference>
<dbReference type="Gene3D" id="2.70.98.10">
    <property type="match status" value="1"/>
</dbReference>
<evidence type="ECO:0000256" key="8">
    <source>
        <dbReference type="SAM" id="SignalP"/>
    </source>
</evidence>
<dbReference type="AlphaFoldDB" id="A0A7F5RJY5"/>
<dbReference type="GO" id="GO:0005576">
    <property type="term" value="C:extracellular region"/>
    <property type="evidence" value="ECO:0007669"/>
    <property type="project" value="UniProtKB-SubCell"/>
</dbReference>
<dbReference type="KEGG" id="apln:108737019"/>
<feature type="signal peptide" evidence="8">
    <location>
        <begin position="1"/>
        <end position="31"/>
    </location>
</feature>
<dbReference type="OrthoDB" id="1857872at2759"/>
<protein>
    <recommendedName>
        <fullName evidence="4">rhamnogalacturonan endolyase</fullName>
        <ecNumber evidence="4">4.2.2.23</ecNumber>
    </recommendedName>
</protein>
<dbReference type="CDD" id="cd10316">
    <property type="entry name" value="RGL4_M"/>
    <property type="match status" value="1"/>
</dbReference>
<comment type="catalytic activity">
    <reaction evidence="1">
        <text>Endotype eliminative cleavage of L-alpha-rhamnopyranosyl-(1-&gt;4)-alpha-D-galactopyranosyluronic acid bonds of rhamnogalacturonan I domains in ramified hairy regions of pectin leaving L-rhamnopyranose at the reducing end and 4-deoxy-4,5-unsaturated D-galactopyranosyluronic acid at the non-reducing end.</text>
        <dbReference type="EC" id="4.2.2.23"/>
    </reaction>
</comment>
<evidence type="ECO:0000256" key="3">
    <source>
        <dbReference type="ARBA" id="ARBA00010418"/>
    </source>
</evidence>
<evidence type="ECO:0000313" key="12">
    <source>
        <dbReference type="RefSeq" id="XP_025836312.1"/>
    </source>
</evidence>
<feature type="chain" id="PRO_5028842313" description="rhamnogalacturonan endolyase" evidence="8">
    <location>
        <begin position="32"/>
        <end position="639"/>
    </location>
</feature>
<evidence type="ECO:0000259" key="9">
    <source>
        <dbReference type="Pfam" id="PF14683"/>
    </source>
</evidence>
<dbReference type="SUPFAM" id="SSF74650">
    <property type="entry name" value="Galactose mutarotase-like"/>
    <property type="match status" value="1"/>
</dbReference>
<dbReference type="GO" id="GO:0102210">
    <property type="term" value="F:rhamnogalacturonan endolyase activity"/>
    <property type="evidence" value="ECO:0007669"/>
    <property type="project" value="UniProtKB-EC"/>
</dbReference>
<dbReference type="InterPro" id="IPR014718">
    <property type="entry name" value="GH-type_carb-bd"/>
</dbReference>
<dbReference type="Gene3D" id="2.60.40.1120">
    <property type="entry name" value="Carboxypeptidase-like, regulatory domain"/>
    <property type="match status" value="1"/>
</dbReference>
<dbReference type="CDD" id="cd10320">
    <property type="entry name" value="RGL4_N"/>
    <property type="match status" value="1"/>
</dbReference>